<dbReference type="InterPro" id="IPR011992">
    <property type="entry name" value="EF-hand-dom_pair"/>
</dbReference>
<dbReference type="EMBL" id="CAJNNW010000133">
    <property type="protein sequence ID" value="CAE8623590.1"/>
    <property type="molecule type" value="Genomic_DNA"/>
</dbReference>
<dbReference type="Pfam" id="PF13499">
    <property type="entry name" value="EF-hand_7"/>
    <property type="match status" value="1"/>
</dbReference>
<evidence type="ECO:0000256" key="3">
    <source>
        <dbReference type="SAM" id="MobiDB-lite"/>
    </source>
</evidence>
<dbReference type="InterPro" id="IPR018247">
    <property type="entry name" value="EF_Hand_1_Ca_BS"/>
</dbReference>
<sequence>LNLQVHSLEQTRLGTEETLSLVRKQLSAQEETQEDLLDLCGRLQGSVLPPDDHSQEMGQGSSLAVGVRERLSEQEERLQALSSEMNLLRGDAELIPRVAMLVTTLKQVAPKVMDHELCLRDVLEKVGGLEIQLQMERAIDKASDRSQQFDSMVARTSRLEVELARITAEVEGGPTEAPSGPDEESPDEAGTATSRKLLGGIGTSAVAASGTDAHHIVWAKKILQNDAELHDLCDRAFAAADEDNSGPLDVNETVELVFKICLEMSIKLPEKEKIAELVNVCDKSKDGALQMNEFRTAFKAVLKSCIHEAEKEDVEAAAAK</sequence>
<keyword evidence="1" id="KW-0106">Calcium</keyword>
<keyword evidence="2" id="KW-0175">Coiled coil</keyword>
<proteinExistence type="predicted"/>
<gene>
    <name evidence="5" type="ORF">PGLA2088_LOCUS232</name>
</gene>
<dbReference type="Gene3D" id="1.10.238.10">
    <property type="entry name" value="EF-hand"/>
    <property type="match status" value="1"/>
</dbReference>
<feature type="region of interest" description="Disordered" evidence="3">
    <location>
        <begin position="169"/>
        <end position="194"/>
    </location>
</feature>
<dbReference type="InterPro" id="IPR002048">
    <property type="entry name" value="EF_hand_dom"/>
</dbReference>
<evidence type="ECO:0000256" key="2">
    <source>
        <dbReference type="SAM" id="Coils"/>
    </source>
</evidence>
<evidence type="ECO:0000256" key="1">
    <source>
        <dbReference type="ARBA" id="ARBA00022837"/>
    </source>
</evidence>
<organism evidence="5 6">
    <name type="scientific">Polarella glacialis</name>
    <name type="common">Dinoflagellate</name>
    <dbReference type="NCBI Taxonomy" id="89957"/>
    <lineage>
        <taxon>Eukaryota</taxon>
        <taxon>Sar</taxon>
        <taxon>Alveolata</taxon>
        <taxon>Dinophyceae</taxon>
        <taxon>Suessiales</taxon>
        <taxon>Suessiaceae</taxon>
        <taxon>Polarella</taxon>
    </lineage>
</organism>
<dbReference type="GO" id="GO:0005509">
    <property type="term" value="F:calcium ion binding"/>
    <property type="evidence" value="ECO:0007669"/>
    <property type="project" value="InterPro"/>
</dbReference>
<evidence type="ECO:0000313" key="5">
    <source>
        <dbReference type="EMBL" id="CAE8623590.1"/>
    </source>
</evidence>
<accession>A0A813GA04</accession>
<dbReference type="SMART" id="SM00054">
    <property type="entry name" value="EFh"/>
    <property type="match status" value="2"/>
</dbReference>
<dbReference type="SUPFAM" id="SSF47473">
    <property type="entry name" value="EF-hand"/>
    <property type="match status" value="1"/>
</dbReference>
<dbReference type="AlphaFoldDB" id="A0A813GA04"/>
<dbReference type="PROSITE" id="PS00018">
    <property type="entry name" value="EF_HAND_1"/>
    <property type="match status" value="1"/>
</dbReference>
<feature type="non-terminal residue" evidence="5">
    <location>
        <position position="320"/>
    </location>
</feature>
<name>A0A813GA04_POLGL</name>
<feature type="coiled-coil region" evidence="2">
    <location>
        <begin position="64"/>
        <end position="91"/>
    </location>
</feature>
<feature type="non-terminal residue" evidence="5">
    <location>
        <position position="1"/>
    </location>
</feature>
<dbReference type="PROSITE" id="PS50222">
    <property type="entry name" value="EF_HAND_2"/>
    <property type="match status" value="1"/>
</dbReference>
<evidence type="ECO:0000259" key="4">
    <source>
        <dbReference type="PROSITE" id="PS50222"/>
    </source>
</evidence>
<feature type="domain" description="EF-hand" evidence="4">
    <location>
        <begin position="269"/>
        <end position="304"/>
    </location>
</feature>
<reference evidence="5" key="1">
    <citation type="submission" date="2021-02" db="EMBL/GenBank/DDBJ databases">
        <authorList>
            <person name="Dougan E. K."/>
            <person name="Rhodes N."/>
            <person name="Thang M."/>
            <person name="Chan C."/>
        </authorList>
    </citation>
    <scope>NUCLEOTIDE SEQUENCE</scope>
</reference>
<dbReference type="Proteomes" id="UP000626109">
    <property type="component" value="Unassembled WGS sequence"/>
</dbReference>
<protein>
    <recommendedName>
        <fullName evidence="4">EF-hand domain-containing protein</fullName>
    </recommendedName>
</protein>
<comment type="caution">
    <text evidence="5">The sequence shown here is derived from an EMBL/GenBank/DDBJ whole genome shotgun (WGS) entry which is preliminary data.</text>
</comment>
<evidence type="ECO:0000313" key="6">
    <source>
        <dbReference type="Proteomes" id="UP000626109"/>
    </source>
</evidence>